<evidence type="ECO:0000256" key="8">
    <source>
        <dbReference type="ARBA" id="ARBA00023136"/>
    </source>
</evidence>
<dbReference type="AlphaFoldDB" id="A0AAN9B0R2"/>
<dbReference type="PANTHER" id="PTHR24365:SF541">
    <property type="entry name" value="PROTEIN TOLL-RELATED"/>
    <property type="match status" value="1"/>
</dbReference>
<keyword evidence="5 11" id="KW-0732">Signal</keyword>
<evidence type="ECO:0000313" key="13">
    <source>
        <dbReference type="EMBL" id="KAK7096703.1"/>
    </source>
</evidence>
<keyword evidence="3" id="KW-0433">Leucine-rich repeat</keyword>
<dbReference type="PROSITE" id="PS50104">
    <property type="entry name" value="TIR"/>
    <property type="match status" value="1"/>
</dbReference>
<evidence type="ECO:0000256" key="6">
    <source>
        <dbReference type="ARBA" id="ARBA00022737"/>
    </source>
</evidence>
<accession>A0AAN9B0R2</accession>
<keyword evidence="6" id="KW-0677">Repeat</keyword>
<dbReference type="InterPro" id="IPR035897">
    <property type="entry name" value="Toll_tir_struct_dom_sf"/>
</dbReference>
<dbReference type="SUPFAM" id="SSF52058">
    <property type="entry name" value="L domain-like"/>
    <property type="match status" value="1"/>
</dbReference>
<sequence length="713" mass="80210">MNSITSKTILVLTAVVMTSLRAEPATSHDDVCMTCTCDSRRCFREKCCNRFDTSDFTMLRVSVDCSMPADSHIIEPVGELNRSSIQCAGYHIYHPFGCLTQFPDNYCRFNETRVITLTSTSIVEFPDLQCLPLLGRLNLRYNRLRTVPENAFHGVPYLRHVLLDGNKITHIHPKTFDVDLANLQLFSVSYNRLVTFEASLVMVLHPFCTFDFSHNLITGFNNTNNFQLDTGQEYGPGYVDLSYNQITEGLTTTLRSLGVKTKSDYVKFYSRWGFDIRHNPLHCDCNIFGVAFLIKMFTKFPLWRDYLNITCGTPPRFSGIPLYQLPLDQLTCDVPEGCHEGCHCENVPQKETTSVNCDAVGLTSFPTVMPRGRRLKLSMTNNSLGRLPFREYLSRAATIDLRGNGLTEIEGAVPHLLRDADLVDLRDNDLRHFPETFRALRPEALHLDLHTWRCSCHLQWVGDWLRFSDDHSHLDNLTCTTGQGRRVSLASATKEDLGCYQHPPDLSSYKTALVIGSVSLLGVAALLVVFRYEILVLCQYLAARRQTRTPVGTCRYQVFVSVNADSAEDCGWVRDVLLPALDHLGLSSFLPPRDCLVGSVEMDEVTKHLHQSAAALVVVSPDYVDSGPCLFQFSQAYSHMVANRHGPLLVVQLSPVSRRAAREPRLRAMLTLRLFRSADPQRLHAALTTLLTASSQVKTPQAATVGEPNFDTW</sequence>
<feature type="chain" id="PRO_5042898251" description="TIR domain-containing protein" evidence="11">
    <location>
        <begin position="23"/>
        <end position="713"/>
    </location>
</feature>
<evidence type="ECO:0000259" key="12">
    <source>
        <dbReference type="PROSITE" id="PS50104"/>
    </source>
</evidence>
<dbReference type="Pfam" id="PF01582">
    <property type="entry name" value="TIR"/>
    <property type="match status" value="1"/>
</dbReference>
<evidence type="ECO:0000313" key="14">
    <source>
        <dbReference type="Proteomes" id="UP001374579"/>
    </source>
</evidence>
<reference evidence="13 14" key="1">
    <citation type="submission" date="2024-02" db="EMBL/GenBank/DDBJ databases">
        <title>Chromosome-scale genome assembly of the rough periwinkle Littorina saxatilis.</title>
        <authorList>
            <person name="De Jode A."/>
            <person name="Faria R."/>
            <person name="Formenti G."/>
            <person name="Sims Y."/>
            <person name="Smith T.P."/>
            <person name="Tracey A."/>
            <person name="Wood J.M.D."/>
            <person name="Zagrodzka Z.B."/>
            <person name="Johannesson K."/>
            <person name="Butlin R.K."/>
            <person name="Leder E.H."/>
        </authorList>
    </citation>
    <scope>NUCLEOTIDE SEQUENCE [LARGE SCALE GENOMIC DNA]</scope>
    <source>
        <strain evidence="13">Snail1</strain>
        <tissue evidence="13">Muscle</tissue>
    </source>
</reference>
<dbReference type="InterPro" id="IPR001611">
    <property type="entry name" value="Leu-rich_rpt"/>
</dbReference>
<dbReference type="InterPro" id="IPR032675">
    <property type="entry name" value="LRR_dom_sf"/>
</dbReference>
<dbReference type="PANTHER" id="PTHR24365">
    <property type="entry name" value="TOLL-LIKE RECEPTOR"/>
    <property type="match status" value="1"/>
</dbReference>
<name>A0AAN9B0R2_9CAEN</name>
<dbReference type="GO" id="GO:0038023">
    <property type="term" value="F:signaling receptor activity"/>
    <property type="evidence" value="ECO:0007669"/>
    <property type="project" value="TreeGrafter"/>
</dbReference>
<comment type="subcellular location">
    <subcellularLocation>
        <location evidence="1">Membrane</location>
        <topology evidence="1">Single-pass type I membrane protein</topology>
    </subcellularLocation>
</comment>
<dbReference type="GO" id="GO:0007165">
    <property type="term" value="P:signal transduction"/>
    <property type="evidence" value="ECO:0007669"/>
    <property type="project" value="InterPro"/>
</dbReference>
<gene>
    <name evidence="13" type="ORF">V1264_003777</name>
</gene>
<evidence type="ECO:0000256" key="4">
    <source>
        <dbReference type="ARBA" id="ARBA00022692"/>
    </source>
</evidence>
<dbReference type="InterPro" id="IPR000483">
    <property type="entry name" value="Cys-rich_flank_reg_C"/>
</dbReference>
<dbReference type="InterPro" id="IPR000372">
    <property type="entry name" value="LRRNT"/>
</dbReference>
<evidence type="ECO:0000256" key="11">
    <source>
        <dbReference type="SAM" id="SignalP"/>
    </source>
</evidence>
<dbReference type="Pfam" id="PF13855">
    <property type="entry name" value="LRR_8"/>
    <property type="match status" value="1"/>
</dbReference>
<proteinExistence type="inferred from homology"/>
<evidence type="ECO:0000256" key="2">
    <source>
        <dbReference type="ARBA" id="ARBA00009634"/>
    </source>
</evidence>
<feature type="signal peptide" evidence="11">
    <location>
        <begin position="1"/>
        <end position="22"/>
    </location>
</feature>
<evidence type="ECO:0000256" key="3">
    <source>
        <dbReference type="ARBA" id="ARBA00022614"/>
    </source>
</evidence>
<dbReference type="InterPro" id="IPR003591">
    <property type="entry name" value="Leu-rich_rpt_typical-subtyp"/>
</dbReference>
<dbReference type="SUPFAM" id="SSF52200">
    <property type="entry name" value="Toll/Interleukin receptor TIR domain"/>
    <property type="match status" value="1"/>
</dbReference>
<dbReference type="InterPro" id="IPR000157">
    <property type="entry name" value="TIR_dom"/>
</dbReference>
<comment type="caution">
    <text evidence="13">The sequence shown here is derived from an EMBL/GenBank/DDBJ whole genome shotgun (WGS) entry which is preliminary data.</text>
</comment>
<keyword evidence="4" id="KW-0812">Transmembrane</keyword>
<evidence type="ECO:0000256" key="1">
    <source>
        <dbReference type="ARBA" id="ARBA00004479"/>
    </source>
</evidence>
<dbReference type="Gene3D" id="3.40.50.10140">
    <property type="entry name" value="Toll/interleukin-1 receptor homology (TIR) domain"/>
    <property type="match status" value="1"/>
</dbReference>
<feature type="domain" description="TIR" evidence="12">
    <location>
        <begin position="554"/>
        <end position="694"/>
    </location>
</feature>
<keyword evidence="9" id="KW-0675">Receptor</keyword>
<keyword evidence="8" id="KW-0472">Membrane</keyword>
<dbReference type="GO" id="GO:0005886">
    <property type="term" value="C:plasma membrane"/>
    <property type="evidence" value="ECO:0007669"/>
    <property type="project" value="TreeGrafter"/>
</dbReference>
<evidence type="ECO:0000256" key="9">
    <source>
        <dbReference type="ARBA" id="ARBA00023170"/>
    </source>
</evidence>
<evidence type="ECO:0000256" key="5">
    <source>
        <dbReference type="ARBA" id="ARBA00022729"/>
    </source>
</evidence>
<dbReference type="EMBL" id="JBAMIC010000013">
    <property type="protein sequence ID" value="KAK7096703.1"/>
    <property type="molecule type" value="Genomic_DNA"/>
</dbReference>
<keyword evidence="10" id="KW-0325">Glycoprotein</keyword>
<dbReference type="SMART" id="SM00013">
    <property type="entry name" value="LRRNT"/>
    <property type="match status" value="1"/>
</dbReference>
<dbReference type="SMART" id="SM00082">
    <property type="entry name" value="LRRCT"/>
    <property type="match status" value="2"/>
</dbReference>
<dbReference type="Gene3D" id="3.80.10.10">
    <property type="entry name" value="Ribonuclease Inhibitor"/>
    <property type="match status" value="3"/>
</dbReference>
<evidence type="ECO:0000256" key="7">
    <source>
        <dbReference type="ARBA" id="ARBA00022989"/>
    </source>
</evidence>
<organism evidence="13 14">
    <name type="scientific">Littorina saxatilis</name>
    <dbReference type="NCBI Taxonomy" id="31220"/>
    <lineage>
        <taxon>Eukaryota</taxon>
        <taxon>Metazoa</taxon>
        <taxon>Spiralia</taxon>
        <taxon>Lophotrochozoa</taxon>
        <taxon>Mollusca</taxon>
        <taxon>Gastropoda</taxon>
        <taxon>Caenogastropoda</taxon>
        <taxon>Littorinimorpha</taxon>
        <taxon>Littorinoidea</taxon>
        <taxon>Littorinidae</taxon>
        <taxon>Littorina</taxon>
    </lineage>
</organism>
<keyword evidence="14" id="KW-1185">Reference proteome</keyword>
<protein>
    <recommendedName>
        <fullName evidence="12">TIR domain-containing protein</fullName>
    </recommendedName>
</protein>
<evidence type="ECO:0000256" key="10">
    <source>
        <dbReference type="ARBA" id="ARBA00023180"/>
    </source>
</evidence>
<comment type="similarity">
    <text evidence="2">Belongs to the Toll-like receptor family.</text>
</comment>
<dbReference type="SMART" id="SM00369">
    <property type="entry name" value="LRR_TYP"/>
    <property type="match status" value="3"/>
</dbReference>
<dbReference type="Proteomes" id="UP001374579">
    <property type="component" value="Unassembled WGS sequence"/>
</dbReference>
<keyword evidence="7" id="KW-1133">Transmembrane helix</keyword>